<accession>A0A3S0ANM7</accession>
<dbReference type="GO" id="GO:0005975">
    <property type="term" value="P:carbohydrate metabolic process"/>
    <property type="evidence" value="ECO:0007669"/>
    <property type="project" value="InterPro"/>
</dbReference>
<dbReference type="InterPro" id="IPR050248">
    <property type="entry name" value="Polysacc_deacetylase_ArnD"/>
</dbReference>
<gene>
    <name evidence="2" type="ORF">EJQ19_16700</name>
</gene>
<dbReference type="PROSITE" id="PS51677">
    <property type="entry name" value="NODB"/>
    <property type="match status" value="1"/>
</dbReference>
<dbReference type="InterPro" id="IPR002509">
    <property type="entry name" value="NODB_dom"/>
</dbReference>
<evidence type="ECO:0000313" key="2">
    <source>
        <dbReference type="EMBL" id="RTE08581.1"/>
    </source>
</evidence>
<dbReference type="CDD" id="cd10917">
    <property type="entry name" value="CE4_NodB_like_6s_7s"/>
    <property type="match status" value="1"/>
</dbReference>
<reference evidence="2 3" key="1">
    <citation type="submission" date="2018-12" db="EMBL/GenBank/DDBJ databases">
        <title>Bacillus ochoae sp. nov., Paenibacillus whitsoniae sp. nov., Paenibacillus spiritus sp. nov. Isolated from the Mars Exploration Rover during spacecraft assembly.</title>
        <authorList>
            <person name="Seuylemezian A."/>
            <person name="Vaishampayan P."/>
        </authorList>
    </citation>
    <scope>NUCLEOTIDE SEQUENCE [LARGE SCALE GENOMIC DNA]</scope>
    <source>
        <strain evidence="2 3">MER 54</strain>
    </source>
</reference>
<dbReference type="SUPFAM" id="SSF88713">
    <property type="entry name" value="Glycoside hydrolase/deacetylase"/>
    <property type="match status" value="1"/>
</dbReference>
<sequence>MTIIQGVSTTRKAIAFTFDDGPNPVYTPQVLDIFDEVGGRATFFMMGKQIELYPETARDVHVRKHEIGNHTYSHPFMTQISLEECERELLVTDGLITQITGTRPVVMRPPYGDYNPEVHTQTAKFGYQVIGARSGSARDWEMPGVAHILEATRAQIGCGSILLFHDGFGDRSQTIEAVRILAKELTADGYQLVTVSELLQMTESS</sequence>
<dbReference type="GO" id="GO:0016810">
    <property type="term" value="F:hydrolase activity, acting on carbon-nitrogen (but not peptide) bonds"/>
    <property type="evidence" value="ECO:0007669"/>
    <property type="project" value="InterPro"/>
</dbReference>
<protein>
    <submittedName>
        <fullName evidence="2">Polysaccharide deacetylase family protein</fullName>
    </submittedName>
</protein>
<proteinExistence type="predicted"/>
<dbReference type="RefSeq" id="WP_126142378.1">
    <property type="nucleotide sequence ID" value="NZ_RXHU01000047.1"/>
</dbReference>
<comment type="caution">
    <text evidence="2">The sequence shown here is derived from an EMBL/GenBank/DDBJ whole genome shotgun (WGS) entry which is preliminary data.</text>
</comment>
<dbReference type="Proteomes" id="UP000276128">
    <property type="component" value="Unassembled WGS sequence"/>
</dbReference>
<feature type="domain" description="NodB homology" evidence="1">
    <location>
        <begin position="12"/>
        <end position="193"/>
    </location>
</feature>
<evidence type="ECO:0000259" key="1">
    <source>
        <dbReference type="PROSITE" id="PS51677"/>
    </source>
</evidence>
<dbReference type="PANTHER" id="PTHR10587">
    <property type="entry name" value="GLYCOSYL TRANSFERASE-RELATED"/>
    <property type="match status" value="1"/>
</dbReference>
<evidence type="ECO:0000313" key="3">
    <source>
        <dbReference type="Proteomes" id="UP000276128"/>
    </source>
</evidence>
<dbReference type="EMBL" id="RXHU01000047">
    <property type="protein sequence ID" value="RTE08581.1"/>
    <property type="molecule type" value="Genomic_DNA"/>
</dbReference>
<name>A0A3S0ANM7_9BACL</name>
<keyword evidence="3" id="KW-1185">Reference proteome</keyword>
<dbReference type="Gene3D" id="3.20.20.370">
    <property type="entry name" value="Glycoside hydrolase/deacetylase"/>
    <property type="match status" value="1"/>
</dbReference>
<dbReference type="Pfam" id="PF01522">
    <property type="entry name" value="Polysacc_deac_1"/>
    <property type="match status" value="1"/>
</dbReference>
<dbReference type="OrthoDB" id="2649545at2"/>
<dbReference type="InterPro" id="IPR011330">
    <property type="entry name" value="Glyco_hydro/deAcase_b/a-brl"/>
</dbReference>
<organism evidence="2 3">
    <name type="scientific">Paenibacillus whitsoniae</name>
    <dbReference type="NCBI Taxonomy" id="2496558"/>
    <lineage>
        <taxon>Bacteria</taxon>
        <taxon>Bacillati</taxon>
        <taxon>Bacillota</taxon>
        <taxon>Bacilli</taxon>
        <taxon>Bacillales</taxon>
        <taxon>Paenibacillaceae</taxon>
        <taxon>Paenibacillus</taxon>
    </lineage>
</organism>
<dbReference type="AlphaFoldDB" id="A0A3S0ANM7"/>